<organism evidence="1 2">
    <name type="scientific">Trichinella papuae</name>
    <dbReference type="NCBI Taxonomy" id="268474"/>
    <lineage>
        <taxon>Eukaryota</taxon>
        <taxon>Metazoa</taxon>
        <taxon>Ecdysozoa</taxon>
        <taxon>Nematoda</taxon>
        <taxon>Enoplea</taxon>
        <taxon>Dorylaimia</taxon>
        <taxon>Trichinellida</taxon>
        <taxon>Trichinellidae</taxon>
        <taxon>Trichinella</taxon>
    </lineage>
</organism>
<reference evidence="1 2" key="1">
    <citation type="submission" date="2015-01" db="EMBL/GenBank/DDBJ databases">
        <title>Evolution of Trichinella species and genotypes.</title>
        <authorList>
            <person name="Korhonen P.K."/>
            <person name="Edoardo P."/>
            <person name="Giuseppe L.R."/>
            <person name="Gasser R.B."/>
        </authorList>
    </citation>
    <scope>NUCLEOTIDE SEQUENCE [LARGE SCALE GENOMIC DNA]</scope>
    <source>
        <strain evidence="1">ISS1980</strain>
    </source>
</reference>
<dbReference type="EMBL" id="JYDO01000025">
    <property type="protein sequence ID" value="KRZ76786.1"/>
    <property type="molecule type" value="Genomic_DNA"/>
</dbReference>
<accession>A0A0V1MYD6</accession>
<gene>
    <name evidence="1" type="ORF">T10_4029</name>
</gene>
<protein>
    <submittedName>
        <fullName evidence="1">Uncharacterized protein</fullName>
    </submittedName>
</protein>
<evidence type="ECO:0000313" key="2">
    <source>
        <dbReference type="Proteomes" id="UP000054843"/>
    </source>
</evidence>
<name>A0A0V1MYD6_9BILA</name>
<comment type="caution">
    <text evidence="1">The sequence shown here is derived from an EMBL/GenBank/DDBJ whole genome shotgun (WGS) entry which is preliminary data.</text>
</comment>
<dbReference type="Proteomes" id="UP000054843">
    <property type="component" value="Unassembled WGS sequence"/>
</dbReference>
<dbReference type="AlphaFoldDB" id="A0A0V1MYD6"/>
<proteinExistence type="predicted"/>
<evidence type="ECO:0000313" key="1">
    <source>
        <dbReference type="EMBL" id="KRZ76786.1"/>
    </source>
</evidence>
<keyword evidence="2" id="KW-1185">Reference proteome</keyword>
<sequence length="183" mass="20284">MNKNIGTTLHKKTESNFAQRYSTIRACFGFQTTAACQFGIVNDGAGANGAERQCGQNPSGFVRSKSRVVVEAPVGRREAPTLDSEDVASFAVANQPIGWRQCSPPSVGSYFLLACFFRSVRLFGKLAVIRPLPVFEMPKLIYLQYVTYRARGRQVRRQTKLNGKHGKGFHGDLTRIEHTVRSG</sequence>